<dbReference type="AlphaFoldDB" id="A0AAQ1P7P0"/>
<feature type="region of interest" description="Disordered" evidence="1">
    <location>
        <begin position="1"/>
        <end position="57"/>
    </location>
</feature>
<comment type="caution">
    <text evidence="2">The sequence shown here is derived from an EMBL/GenBank/DDBJ whole genome shotgun (WGS) entry which is preliminary data.</text>
</comment>
<gene>
    <name evidence="2" type="ORF">JV551A3_V1_520034</name>
</gene>
<dbReference type="EMBL" id="OPYN01000052">
    <property type="protein sequence ID" value="SPO59330.1"/>
    <property type="molecule type" value="Genomic_DNA"/>
</dbReference>
<protein>
    <submittedName>
        <fullName evidence="2">Uncharacterized protein</fullName>
    </submittedName>
</protein>
<reference evidence="2 3" key="1">
    <citation type="submission" date="2018-02" db="EMBL/GenBank/DDBJ databases">
        <authorList>
            <person name="Dubost A."/>
        </authorList>
    </citation>
    <scope>NUCLEOTIDE SEQUENCE [LARGE SCALE GENOMIC DNA]</scope>
    <source>
        <strain evidence="3">JV551A3</strain>
    </source>
</reference>
<evidence type="ECO:0000313" key="2">
    <source>
        <dbReference type="EMBL" id="SPO59330.1"/>
    </source>
</evidence>
<dbReference type="Proteomes" id="UP000294335">
    <property type="component" value="Unassembled WGS sequence"/>
</dbReference>
<evidence type="ECO:0000313" key="3">
    <source>
        <dbReference type="Proteomes" id="UP000294335"/>
    </source>
</evidence>
<proteinExistence type="predicted"/>
<sequence length="81" mass="8458">MTGGDRGLDTAPKASGFVLEPKALSRARPLPQAPTLPVGAGVPANGHDTDTHPRRPSCPARVAPCFSITSPWTWAISTSRP</sequence>
<evidence type="ECO:0000256" key="1">
    <source>
        <dbReference type="SAM" id="MobiDB-lite"/>
    </source>
</evidence>
<keyword evidence="3" id="KW-1185">Reference proteome</keyword>
<name>A0AAQ1P7P0_9PSED</name>
<organism evidence="2 3">
    <name type="scientific">Pseudomonas inefficax</name>
    <dbReference type="NCBI Taxonomy" id="2078786"/>
    <lineage>
        <taxon>Bacteria</taxon>
        <taxon>Pseudomonadati</taxon>
        <taxon>Pseudomonadota</taxon>
        <taxon>Gammaproteobacteria</taxon>
        <taxon>Pseudomonadales</taxon>
        <taxon>Pseudomonadaceae</taxon>
        <taxon>Pseudomonas</taxon>
    </lineage>
</organism>
<accession>A0AAQ1P7P0</accession>